<proteinExistence type="predicted"/>
<reference evidence="10 11" key="1">
    <citation type="journal article" date="2013" name="ISME J.">
        <title>A metabolic model for members of the genus Tetrasphaera involved in enhanced biological phosphorus removal.</title>
        <authorList>
            <person name="Kristiansen R."/>
            <person name="Nguyen H.T.T."/>
            <person name="Saunders A.M."/>
            <person name="Nielsen J.L."/>
            <person name="Wimmer R."/>
            <person name="Le V.Q."/>
            <person name="McIlroy S.J."/>
            <person name="Petrovski S."/>
            <person name="Seviour R.J."/>
            <person name="Calteau A."/>
            <person name="Nielsen K.L."/>
            <person name="Nielsen P.H."/>
        </authorList>
    </citation>
    <scope>NUCLEOTIDE SEQUENCE [LARGE SCALE GENOMIC DNA]</scope>
    <source>
        <strain evidence="10 11">T1-X7</strain>
    </source>
</reference>
<feature type="transmembrane region" description="Helical" evidence="8">
    <location>
        <begin position="278"/>
        <end position="296"/>
    </location>
</feature>
<feature type="transmembrane region" description="Helical" evidence="8">
    <location>
        <begin position="156"/>
        <end position="174"/>
    </location>
</feature>
<keyword evidence="11" id="KW-1185">Reference proteome</keyword>
<accession>A0A077LTS8</accession>
<evidence type="ECO:0000256" key="8">
    <source>
        <dbReference type="SAM" id="Phobius"/>
    </source>
</evidence>
<feature type="domain" description="Glycosyltransferase RgtA/B/C/D-like" evidence="9">
    <location>
        <begin position="38"/>
        <end position="198"/>
    </location>
</feature>
<dbReference type="AlphaFoldDB" id="A0A077LTS8"/>
<evidence type="ECO:0000256" key="6">
    <source>
        <dbReference type="ARBA" id="ARBA00022989"/>
    </source>
</evidence>
<dbReference type="OrthoDB" id="5166595at2"/>
<evidence type="ECO:0000256" key="2">
    <source>
        <dbReference type="ARBA" id="ARBA00022475"/>
    </source>
</evidence>
<keyword evidence="6 8" id="KW-1133">Transmembrane helix</keyword>
<dbReference type="Proteomes" id="UP000035721">
    <property type="component" value="Unassembled WGS sequence"/>
</dbReference>
<feature type="transmembrane region" description="Helical" evidence="8">
    <location>
        <begin position="255"/>
        <end position="272"/>
    </location>
</feature>
<evidence type="ECO:0000256" key="5">
    <source>
        <dbReference type="ARBA" id="ARBA00022692"/>
    </source>
</evidence>
<keyword evidence="3" id="KW-0328">Glycosyltransferase</keyword>
<organism evidence="10 11">
    <name type="scientific">Nostocoides japonicum T1-X7</name>
    <dbReference type="NCBI Taxonomy" id="1194083"/>
    <lineage>
        <taxon>Bacteria</taxon>
        <taxon>Bacillati</taxon>
        <taxon>Actinomycetota</taxon>
        <taxon>Actinomycetes</taxon>
        <taxon>Micrococcales</taxon>
        <taxon>Intrasporangiaceae</taxon>
        <taxon>Nostocoides</taxon>
    </lineage>
</organism>
<protein>
    <recommendedName>
        <fullName evidence="9">Glycosyltransferase RgtA/B/C/D-like domain-containing protein</fullName>
    </recommendedName>
</protein>
<keyword evidence="5 8" id="KW-0812">Transmembrane</keyword>
<keyword evidence="7 8" id="KW-0472">Membrane</keyword>
<keyword evidence="2" id="KW-1003">Cell membrane</keyword>
<dbReference type="PANTHER" id="PTHR33908">
    <property type="entry name" value="MANNOSYLTRANSFERASE YKCB-RELATED"/>
    <property type="match status" value="1"/>
</dbReference>
<dbReference type="GO" id="GO:0016763">
    <property type="term" value="F:pentosyltransferase activity"/>
    <property type="evidence" value="ECO:0007669"/>
    <property type="project" value="TreeGrafter"/>
</dbReference>
<name>A0A077LTS8_9MICO</name>
<keyword evidence="4" id="KW-0808">Transferase</keyword>
<feature type="transmembrane region" description="Helical" evidence="8">
    <location>
        <begin position="308"/>
        <end position="330"/>
    </location>
</feature>
<dbReference type="EMBL" id="CAJB01000051">
    <property type="protein sequence ID" value="CCH76756.1"/>
    <property type="molecule type" value="Genomic_DNA"/>
</dbReference>
<dbReference type="STRING" id="1194083.BN12_1440015"/>
<dbReference type="PANTHER" id="PTHR33908:SF11">
    <property type="entry name" value="MEMBRANE PROTEIN"/>
    <property type="match status" value="1"/>
</dbReference>
<evidence type="ECO:0000256" key="7">
    <source>
        <dbReference type="ARBA" id="ARBA00023136"/>
    </source>
</evidence>
<evidence type="ECO:0000259" key="9">
    <source>
        <dbReference type="Pfam" id="PF13231"/>
    </source>
</evidence>
<comment type="caution">
    <text evidence="10">The sequence shown here is derived from an EMBL/GenBank/DDBJ whole genome shotgun (WGS) entry which is preliminary data.</text>
</comment>
<feature type="transmembrane region" description="Helical" evidence="8">
    <location>
        <begin position="180"/>
        <end position="198"/>
    </location>
</feature>
<feature type="transmembrane region" description="Helical" evidence="8">
    <location>
        <begin position="91"/>
        <end position="110"/>
    </location>
</feature>
<dbReference type="RefSeq" id="WP_157635505.1">
    <property type="nucleotide sequence ID" value="NZ_HF570958.1"/>
</dbReference>
<dbReference type="InterPro" id="IPR050297">
    <property type="entry name" value="LipidA_mod_glycosyltrf_83"/>
</dbReference>
<feature type="transmembrane region" description="Helical" evidence="8">
    <location>
        <begin position="59"/>
        <end position="79"/>
    </location>
</feature>
<dbReference type="GO" id="GO:0009103">
    <property type="term" value="P:lipopolysaccharide biosynthetic process"/>
    <property type="evidence" value="ECO:0007669"/>
    <property type="project" value="UniProtKB-ARBA"/>
</dbReference>
<dbReference type="InterPro" id="IPR038731">
    <property type="entry name" value="RgtA/B/C-like"/>
</dbReference>
<evidence type="ECO:0000313" key="10">
    <source>
        <dbReference type="EMBL" id="CCH76756.1"/>
    </source>
</evidence>
<dbReference type="GO" id="GO:0005886">
    <property type="term" value="C:plasma membrane"/>
    <property type="evidence" value="ECO:0007669"/>
    <property type="project" value="UniProtKB-SubCell"/>
</dbReference>
<evidence type="ECO:0000313" key="11">
    <source>
        <dbReference type="Proteomes" id="UP000035721"/>
    </source>
</evidence>
<comment type="subcellular location">
    <subcellularLocation>
        <location evidence="1">Cell membrane</location>
        <topology evidence="1">Multi-pass membrane protein</topology>
    </subcellularLocation>
</comment>
<gene>
    <name evidence="10" type="ORF">BN12_1440015</name>
</gene>
<sequence length="478" mass="50358">MAVLQLAVLVATSGRYGYHRDEMYFVVAGSHPAWGYPDQPPLVPLLCRAMDLVAPGSLIVLRLPSALAAAVTTVVAALVARELGGERRAQLIAAACTASSGFALATGHFVTTTTFDLLSTSILLWLLVRAVLRHSGHCLLLAGVVTGVGCEAKPQVAFVAAVALAAILVMGPRWVVRSPWLAAAIVTAGALAAPYVIWQAAHGWPQLTVAGNIAGSAEGGRAGFIPFQLVMVSPVLVPVWVAGLLAPWRRASMRSLRFVPISYAALGLAYLIGDGKAYYLASLYPTLLGIGAIPTAEWSRRAGRRLRPALLGGAVAVSSAISMLIALPLLPPTALQGSVVMAINPDQGETVGWPRFVGTVAAVWDSIPATQRRDTVIFAGNYGEAGAVDLLGGTYRLPDAYSGHNAFSEWGRPPDTATHVLLLGFDDSAAAADFTGCTQRAVIDDGVGLDNQEQGMPVLLCRPDDPWHDLWPALRHYD</sequence>
<evidence type="ECO:0000256" key="3">
    <source>
        <dbReference type="ARBA" id="ARBA00022676"/>
    </source>
</evidence>
<evidence type="ECO:0000256" key="1">
    <source>
        <dbReference type="ARBA" id="ARBA00004651"/>
    </source>
</evidence>
<dbReference type="Pfam" id="PF13231">
    <property type="entry name" value="PMT_2"/>
    <property type="match status" value="1"/>
</dbReference>
<evidence type="ECO:0000256" key="4">
    <source>
        <dbReference type="ARBA" id="ARBA00022679"/>
    </source>
</evidence>